<dbReference type="Proteomes" id="UP000515841">
    <property type="component" value="Segment"/>
</dbReference>
<keyword evidence="3" id="KW-1185">Reference proteome</keyword>
<accession>A0A7G8LI06</accession>
<reference evidence="2 3" key="1">
    <citation type="submission" date="2020-06" db="EMBL/GenBank/DDBJ databases">
        <authorList>
            <person name="Spencer C.E."/>
            <person name="Frederick G.D."/>
            <person name="Baliraine F.N."/>
            <person name="Favela G."/>
            <person name="Farmer V."/>
            <person name="Galindo A."/>
            <person name="Garlena R.A."/>
            <person name="Russell D.A."/>
            <person name="Pope W.H."/>
            <person name="Jacobs-Sera D."/>
            <person name="Hatfull G.F."/>
        </authorList>
    </citation>
    <scope>NUCLEOTIDE SEQUENCE [LARGE SCALE GENOMIC DNA]</scope>
</reference>
<evidence type="ECO:0000256" key="1">
    <source>
        <dbReference type="SAM" id="MobiDB-lite"/>
    </source>
</evidence>
<protein>
    <submittedName>
        <fullName evidence="2">Uncharacterized protein</fullName>
    </submittedName>
</protein>
<organism evidence="2 3">
    <name type="scientific">Mycobacterium phage Reindeer</name>
    <dbReference type="NCBI Taxonomy" id="2762283"/>
    <lineage>
        <taxon>Viruses</taxon>
        <taxon>Duplodnaviria</taxon>
        <taxon>Heunggongvirae</taxon>
        <taxon>Uroviricota</taxon>
        <taxon>Caudoviricetes</taxon>
        <taxon>Vilmaviridae</taxon>
        <taxon>Mclasvirinae</taxon>
        <taxon>Bongovirus</taxon>
        <taxon>Bongovirus reindeer</taxon>
    </lineage>
</organism>
<dbReference type="KEGG" id="vg:63210811"/>
<sequence length="124" mass="13220">MKNAAGQLFSNDAEGCVRGVDAVDPSPCTTGRNEDKVGPGNPGTSSRCADMEQLAAMAGWKLTPWQLTLLAGMFDRGKTHVTSAPSQYGRRGFEADLVILDEALTSKNASCIHPPRRLILSTSK</sequence>
<gene>
    <name evidence="2" type="primary">68</name>
    <name evidence="2" type="ORF">SEA_REINDEER_68</name>
</gene>
<dbReference type="GeneID" id="63210811"/>
<evidence type="ECO:0000313" key="2">
    <source>
        <dbReference type="EMBL" id="QNJ56878.1"/>
    </source>
</evidence>
<dbReference type="RefSeq" id="YP_010014129.1">
    <property type="nucleotide sequence ID" value="NC_053516.1"/>
</dbReference>
<feature type="region of interest" description="Disordered" evidence="1">
    <location>
        <begin position="22"/>
        <end position="46"/>
    </location>
</feature>
<dbReference type="EMBL" id="MT658803">
    <property type="protein sequence ID" value="QNJ56878.1"/>
    <property type="molecule type" value="Genomic_DNA"/>
</dbReference>
<proteinExistence type="predicted"/>
<evidence type="ECO:0000313" key="3">
    <source>
        <dbReference type="Proteomes" id="UP000515841"/>
    </source>
</evidence>
<name>A0A7G8LI06_9CAUD</name>